<dbReference type="InterPro" id="IPR052061">
    <property type="entry name" value="PTE-AB_protein"/>
</dbReference>
<dbReference type="STRING" id="13706.A0A1X2H140"/>
<dbReference type="Gene3D" id="3.10.129.10">
    <property type="entry name" value="Hotdog Thioesterase"/>
    <property type="match status" value="1"/>
</dbReference>
<dbReference type="OrthoDB" id="506431at2759"/>
<dbReference type="EMBL" id="MCGN01000012">
    <property type="protein sequence ID" value="ORY90366.1"/>
    <property type="molecule type" value="Genomic_DNA"/>
</dbReference>
<dbReference type="CDD" id="cd03443">
    <property type="entry name" value="PaaI_thioesterase"/>
    <property type="match status" value="1"/>
</dbReference>
<name>A0A1X2H140_SYNRA</name>
<dbReference type="InterPro" id="IPR029069">
    <property type="entry name" value="HotDog_dom_sf"/>
</dbReference>
<dbReference type="PANTHER" id="PTHR47260">
    <property type="entry name" value="UPF0644 PROTEIN PB2B4.06"/>
    <property type="match status" value="1"/>
</dbReference>
<evidence type="ECO:0000259" key="1">
    <source>
        <dbReference type="Pfam" id="PF03061"/>
    </source>
</evidence>
<dbReference type="InterPro" id="IPR006683">
    <property type="entry name" value="Thioestr_dom"/>
</dbReference>
<accession>A0A1X2H140</accession>
<dbReference type="AlphaFoldDB" id="A0A1X2H140"/>
<dbReference type="InParanoid" id="A0A1X2H140"/>
<dbReference type="SUPFAM" id="SSF54637">
    <property type="entry name" value="Thioesterase/thiol ester dehydrase-isomerase"/>
    <property type="match status" value="1"/>
</dbReference>
<organism evidence="2 3">
    <name type="scientific">Syncephalastrum racemosum</name>
    <name type="common">Filamentous fungus</name>
    <dbReference type="NCBI Taxonomy" id="13706"/>
    <lineage>
        <taxon>Eukaryota</taxon>
        <taxon>Fungi</taxon>
        <taxon>Fungi incertae sedis</taxon>
        <taxon>Mucoromycota</taxon>
        <taxon>Mucoromycotina</taxon>
        <taxon>Mucoromycetes</taxon>
        <taxon>Mucorales</taxon>
        <taxon>Syncephalastraceae</taxon>
        <taxon>Syncephalastrum</taxon>
    </lineage>
</organism>
<proteinExistence type="predicted"/>
<sequence>MDNSISMTNGRANKEADEICQLRYPRSLSFISRLIRGRIVPRPRHIHLLAMYHGWRILQAQQKHKSLLLRFGKQRSVGFMMTNQEYSYPQNARTRPDFLVRSRSYKGRLYHSMVAEQVTDVASNGVPKDQLATIMNGHGPQAELNMDPSAEIAADGSHEADLTPEQERLLNEQESLAIVQKLRQSPDWHEVVAYGHLSDSARAHSLSATTLRGDGKIALRPLKFFNHDKTDCIIIAHLGTNLCGHDGIIHGGLLATLLDEHLAYVTLPSLPNYTGFTANLSVDYRMPVRSNQWVVVRGKLDRVEGRKAYADAWIESVDGEHKMTEAKALYVSPRMDK</sequence>
<dbReference type="Proteomes" id="UP000242180">
    <property type="component" value="Unassembled WGS sequence"/>
</dbReference>
<keyword evidence="3" id="KW-1185">Reference proteome</keyword>
<protein>
    <submittedName>
        <fullName evidence="2">HotDog domain-containing protein</fullName>
    </submittedName>
</protein>
<feature type="domain" description="Thioesterase" evidence="1">
    <location>
        <begin position="247"/>
        <end position="318"/>
    </location>
</feature>
<reference evidence="2 3" key="1">
    <citation type="submission" date="2016-07" db="EMBL/GenBank/DDBJ databases">
        <title>Pervasive Adenine N6-methylation of Active Genes in Fungi.</title>
        <authorList>
            <consortium name="DOE Joint Genome Institute"/>
            <person name="Mondo S.J."/>
            <person name="Dannebaum R.O."/>
            <person name="Kuo R.C."/>
            <person name="Labutti K."/>
            <person name="Haridas S."/>
            <person name="Kuo A."/>
            <person name="Salamov A."/>
            <person name="Ahrendt S.R."/>
            <person name="Lipzen A."/>
            <person name="Sullivan W."/>
            <person name="Andreopoulos W.B."/>
            <person name="Clum A."/>
            <person name="Lindquist E."/>
            <person name="Daum C."/>
            <person name="Ramamoorthy G.K."/>
            <person name="Gryganskyi A."/>
            <person name="Culley D."/>
            <person name="Magnuson J.K."/>
            <person name="James T.Y."/>
            <person name="O'Malley M.A."/>
            <person name="Stajich J.E."/>
            <person name="Spatafora J.W."/>
            <person name="Visel A."/>
            <person name="Grigoriev I.V."/>
        </authorList>
    </citation>
    <scope>NUCLEOTIDE SEQUENCE [LARGE SCALE GENOMIC DNA]</scope>
    <source>
        <strain evidence="2 3">NRRL 2496</strain>
    </source>
</reference>
<gene>
    <name evidence="2" type="ORF">BCR43DRAFT_499192</name>
</gene>
<comment type="caution">
    <text evidence="2">The sequence shown here is derived from an EMBL/GenBank/DDBJ whole genome shotgun (WGS) entry which is preliminary data.</text>
</comment>
<dbReference type="PANTHER" id="PTHR47260:SF1">
    <property type="entry name" value="UPF0644 PROTEIN PB2B4.06"/>
    <property type="match status" value="1"/>
</dbReference>
<evidence type="ECO:0000313" key="3">
    <source>
        <dbReference type="Proteomes" id="UP000242180"/>
    </source>
</evidence>
<dbReference type="FunCoup" id="A0A1X2H140">
    <property type="interactions" value="15"/>
</dbReference>
<evidence type="ECO:0000313" key="2">
    <source>
        <dbReference type="EMBL" id="ORY90366.1"/>
    </source>
</evidence>
<dbReference type="Pfam" id="PF03061">
    <property type="entry name" value="4HBT"/>
    <property type="match status" value="1"/>
</dbReference>